<proteinExistence type="predicted"/>
<feature type="signal peptide" evidence="1">
    <location>
        <begin position="1"/>
        <end position="24"/>
    </location>
</feature>
<feature type="chain" id="PRO_5047084840" evidence="1">
    <location>
        <begin position="25"/>
        <end position="138"/>
    </location>
</feature>
<keyword evidence="3" id="KW-1185">Reference proteome</keyword>
<accession>A0ABP9ZC09</accession>
<sequence>MTCSTKLFLMSITVLIVWLQFSQAYCVYNHLDGTDSYLYIKERDANPRVSFKKQINKGQKECCPWDSGDCNPSARRKGTVDFHITFGLFGASLEGATTYFASCSGGGGLAFTGNSLSSITATCNHADGSVESRTVTPL</sequence>
<evidence type="ECO:0000256" key="1">
    <source>
        <dbReference type="SAM" id="SignalP"/>
    </source>
</evidence>
<name>A0ABP9ZC09_9FUNG</name>
<evidence type="ECO:0000313" key="3">
    <source>
        <dbReference type="Proteomes" id="UP001473302"/>
    </source>
</evidence>
<evidence type="ECO:0000313" key="2">
    <source>
        <dbReference type="EMBL" id="GAA5816663.1"/>
    </source>
</evidence>
<organism evidence="2 3">
    <name type="scientific">Mucor flavus</name>
    <dbReference type="NCBI Taxonomy" id="439312"/>
    <lineage>
        <taxon>Eukaryota</taxon>
        <taxon>Fungi</taxon>
        <taxon>Fungi incertae sedis</taxon>
        <taxon>Mucoromycota</taxon>
        <taxon>Mucoromycotina</taxon>
        <taxon>Mucoromycetes</taxon>
        <taxon>Mucorales</taxon>
        <taxon>Mucorineae</taxon>
        <taxon>Mucoraceae</taxon>
        <taxon>Mucor</taxon>
    </lineage>
</organism>
<protein>
    <submittedName>
        <fullName evidence="2">Uncharacterized protein</fullName>
    </submittedName>
</protein>
<reference evidence="2 3" key="1">
    <citation type="submission" date="2024-04" db="EMBL/GenBank/DDBJ databases">
        <title>genome sequences of Mucor flavus KT1a and Helicostylum pulchrum KT1b strains isolated from the surface of a dry-aged beef.</title>
        <authorList>
            <person name="Toyotome T."/>
            <person name="Hosono M."/>
            <person name="Torimaru M."/>
            <person name="Fukuda K."/>
            <person name="Mikami N."/>
        </authorList>
    </citation>
    <scope>NUCLEOTIDE SEQUENCE [LARGE SCALE GENOMIC DNA]</scope>
    <source>
        <strain evidence="2 3">KT1a</strain>
    </source>
</reference>
<dbReference type="EMBL" id="BAABUK010000033">
    <property type="protein sequence ID" value="GAA5816663.1"/>
    <property type="molecule type" value="Genomic_DNA"/>
</dbReference>
<gene>
    <name evidence="2" type="ORF">MFLAVUS_010193</name>
</gene>
<dbReference type="Proteomes" id="UP001473302">
    <property type="component" value="Unassembled WGS sequence"/>
</dbReference>
<comment type="caution">
    <text evidence="2">The sequence shown here is derived from an EMBL/GenBank/DDBJ whole genome shotgun (WGS) entry which is preliminary data.</text>
</comment>
<keyword evidence="1" id="KW-0732">Signal</keyword>